<keyword evidence="3" id="KW-1185">Reference proteome</keyword>
<protein>
    <submittedName>
        <fullName evidence="2">Uncharacterized protein</fullName>
    </submittedName>
</protein>
<comment type="caution">
    <text evidence="2">The sequence shown here is derived from an EMBL/GenBank/DDBJ whole genome shotgun (WGS) entry which is preliminary data.</text>
</comment>
<feature type="compositionally biased region" description="Low complexity" evidence="1">
    <location>
        <begin position="137"/>
        <end position="161"/>
    </location>
</feature>
<dbReference type="GO" id="GO:0070449">
    <property type="term" value="C:elongin complex"/>
    <property type="evidence" value="ECO:0007669"/>
    <property type="project" value="InterPro"/>
</dbReference>
<organism evidence="2 3">
    <name type="scientific">Steinernema hermaphroditum</name>
    <dbReference type="NCBI Taxonomy" id="289476"/>
    <lineage>
        <taxon>Eukaryota</taxon>
        <taxon>Metazoa</taxon>
        <taxon>Ecdysozoa</taxon>
        <taxon>Nematoda</taxon>
        <taxon>Chromadorea</taxon>
        <taxon>Rhabditida</taxon>
        <taxon>Tylenchina</taxon>
        <taxon>Panagrolaimomorpha</taxon>
        <taxon>Strongyloidoidea</taxon>
        <taxon>Steinernematidae</taxon>
        <taxon>Steinernema</taxon>
    </lineage>
</organism>
<name>A0AA39IT83_9BILA</name>
<gene>
    <name evidence="2" type="ORF">QR680_011300</name>
</gene>
<feature type="region of interest" description="Disordered" evidence="1">
    <location>
        <begin position="128"/>
        <end position="177"/>
    </location>
</feature>
<proteinExistence type="predicted"/>
<dbReference type="InterPro" id="IPR051870">
    <property type="entry name" value="Elongin-A_domain"/>
</dbReference>
<evidence type="ECO:0000313" key="2">
    <source>
        <dbReference type="EMBL" id="KAK0429296.1"/>
    </source>
</evidence>
<accession>A0AA39IT83</accession>
<dbReference type="PANTHER" id="PTHR15141:SF76">
    <property type="entry name" value="TRANSCRIPTION ELONGATION FACTOR B POLYPEPTIDE 3"/>
    <property type="match status" value="1"/>
</dbReference>
<reference evidence="2" key="1">
    <citation type="submission" date="2023-06" db="EMBL/GenBank/DDBJ databases">
        <title>Genomic analysis of the entomopathogenic nematode Steinernema hermaphroditum.</title>
        <authorList>
            <person name="Schwarz E.M."/>
            <person name="Heppert J.K."/>
            <person name="Baniya A."/>
            <person name="Schwartz H.T."/>
            <person name="Tan C.-H."/>
            <person name="Antoshechkin I."/>
            <person name="Sternberg P.W."/>
            <person name="Goodrich-Blair H."/>
            <person name="Dillman A.R."/>
        </authorList>
    </citation>
    <scope>NUCLEOTIDE SEQUENCE</scope>
    <source>
        <strain evidence="2">PS9179</strain>
        <tissue evidence="2">Whole animal</tissue>
    </source>
</reference>
<dbReference type="GO" id="GO:0006368">
    <property type="term" value="P:transcription elongation by RNA polymerase II"/>
    <property type="evidence" value="ECO:0007669"/>
    <property type="project" value="InterPro"/>
</dbReference>
<evidence type="ECO:0000313" key="3">
    <source>
        <dbReference type="Proteomes" id="UP001175271"/>
    </source>
</evidence>
<dbReference type="Proteomes" id="UP001175271">
    <property type="component" value="Unassembled WGS sequence"/>
</dbReference>
<evidence type="ECO:0000256" key="1">
    <source>
        <dbReference type="SAM" id="MobiDB-lite"/>
    </source>
</evidence>
<dbReference type="PANTHER" id="PTHR15141">
    <property type="entry name" value="TRANSCRIPTION ELONGATION FACTOR B POLYPEPTIDE 3"/>
    <property type="match status" value="1"/>
</dbReference>
<sequence length="177" mass="20005">MENYDESVGQRVNSRTVLFRKNKEEAFAFSAAHRVPFAEIKAKVKGADANQLAEFEDANPWFLEQTTKMWKKHCAKRFPKLSRDEGESWRDIYHRGVAEEEKKLKKVSSRISKAAVKEQQAVRTTKCIDLPLKHRASASTTSRASSGSAAEAGPSRSSGPPKGHLMKRAMDLMKKRR</sequence>
<feature type="compositionally biased region" description="Basic and acidic residues" evidence="1">
    <location>
        <begin position="168"/>
        <end position="177"/>
    </location>
</feature>
<dbReference type="Pfam" id="PF06881">
    <property type="entry name" value="Elongin_A"/>
    <property type="match status" value="1"/>
</dbReference>
<dbReference type="AlphaFoldDB" id="A0AA39IT83"/>
<dbReference type="Gene3D" id="6.10.250.3180">
    <property type="match status" value="1"/>
</dbReference>
<dbReference type="InterPro" id="IPR010684">
    <property type="entry name" value="RNA_pol_II_trans_fac_SIII_A"/>
</dbReference>
<dbReference type="EMBL" id="JAUCMV010000001">
    <property type="protein sequence ID" value="KAK0429296.1"/>
    <property type="molecule type" value="Genomic_DNA"/>
</dbReference>